<accession>A0A8H5WNJ5</accession>
<keyword evidence="1" id="KW-0732">Signal</keyword>
<evidence type="ECO:0000313" key="2">
    <source>
        <dbReference type="EMBL" id="KAF5664354.1"/>
    </source>
</evidence>
<sequence length="340" mass="36145">MLFKFIFTITTLPALALCHLLSVKTLGQLPLGTWLESLIVRSNGDLLMTQMWPSATVYTIPNPAACNPKIGKLISIPSIHGILGIDRVPLGSGKPETFVVVGSNSTDVGKLTPGTFEAWILQFNHRRHEAKVKVKKISDMSKRSAFLNGVVSIPGVSEAVLVSDSIAGLVGRLDLSTGYFDTSAFIFQEMAPISNGAFGINGIKIRGGHLYWTNSNAAKIYRVAITSQGFLVEGANPQLVADLSKDVSFLDDFDFDTKGNIYAASNFDNSVVLADSKSGKWNTVVGGIHEMTVAGSTAVAFGNGKRGKKKMFVATSGALAMPVDGTKTEGAKVVSVDISS</sequence>
<dbReference type="PANTHER" id="PTHR42060:SF1">
    <property type="entry name" value="NHL REPEAT-CONTAINING PROTEIN"/>
    <property type="match status" value="1"/>
</dbReference>
<feature type="signal peptide" evidence="1">
    <location>
        <begin position="1"/>
        <end position="18"/>
    </location>
</feature>
<keyword evidence="3" id="KW-1185">Reference proteome</keyword>
<dbReference type="OrthoDB" id="5233393at2759"/>
<comment type="caution">
    <text evidence="2">The sequence shown here is derived from an EMBL/GenBank/DDBJ whole genome shotgun (WGS) entry which is preliminary data.</text>
</comment>
<evidence type="ECO:0008006" key="4">
    <source>
        <dbReference type="Google" id="ProtNLM"/>
    </source>
</evidence>
<gene>
    <name evidence="2" type="ORF">FHETE_7111</name>
</gene>
<evidence type="ECO:0000313" key="3">
    <source>
        <dbReference type="Proteomes" id="UP000567885"/>
    </source>
</evidence>
<dbReference type="AlphaFoldDB" id="A0A8H5WNJ5"/>
<feature type="chain" id="PRO_5034238486" description="SMP-30/Gluconolactonase/LRE-like region domain-containing protein" evidence="1">
    <location>
        <begin position="19"/>
        <end position="340"/>
    </location>
</feature>
<dbReference type="InterPro" id="IPR011042">
    <property type="entry name" value="6-blade_b-propeller_TolB-like"/>
</dbReference>
<proteinExistence type="predicted"/>
<protein>
    <recommendedName>
        <fullName evidence="4">SMP-30/Gluconolactonase/LRE-like region domain-containing protein</fullName>
    </recommendedName>
</protein>
<reference evidence="2 3" key="1">
    <citation type="submission" date="2020-05" db="EMBL/GenBank/DDBJ databases">
        <title>Identification and distribution of gene clusters putatively required for synthesis of sphingolipid metabolism inhibitors in phylogenetically diverse species of the filamentous fungus Fusarium.</title>
        <authorList>
            <person name="Kim H.-S."/>
            <person name="Busman M."/>
            <person name="Brown D.W."/>
            <person name="Divon H."/>
            <person name="Uhlig S."/>
            <person name="Proctor R.H."/>
        </authorList>
    </citation>
    <scope>NUCLEOTIDE SEQUENCE [LARGE SCALE GENOMIC DNA]</scope>
    <source>
        <strain evidence="2 3">NRRL 20693</strain>
    </source>
</reference>
<dbReference type="Proteomes" id="UP000567885">
    <property type="component" value="Unassembled WGS sequence"/>
</dbReference>
<dbReference type="SUPFAM" id="SSF63829">
    <property type="entry name" value="Calcium-dependent phosphotriesterase"/>
    <property type="match status" value="1"/>
</dbReference>
<evidence type="ECO:0000256" key="1">
    <source>
        <dbReference type="SAM" id="SignalP"/>
    </source>
</evidence>
<dbReference type="PANTHER" id="PTHR42060">
    <property type="entry name" value="NHL REPEAT-CONTAINING PROTEIN-RELATED"/>
    <property type="match status" value="1"/>
</dbReference>
<name>A0A8H5WNJ5_FUSHE</name>
<organism evidence="2 3">
    <name type="scientific">Fusarium heterosporum</name>
    <dbReference type="NCBI Taxonomy" id="42747"/>
    <lineage>
        <taxon>Eukaryota</taxon>
        <taxon>Fungi</taxon>
        <taxon>Dikarya</taxon>
        <taxon>Ascomycota</taxon>
        <taxon>Pezizomycotina</taxon>
        <taxon>Sordariomycetes</taxon>
        <taxon>Hypocreomycetidae</taxon>
        <taxon>Hypocreales</taxon>
        <taxon>Nectriaceae</taxon>
        <taxon>Fusarium</taxon>
        <taxon>Fusarium heterosporum species complex</taxon>
    </lineage>
</organism>
<dbReference type="EMBL" id="JAAGWQ010000134">
    <property type="protein sequence ID" value="KAF5664354.1"/>
    <property type="molecule type" value="Genomic_DNA"/>
</dbReference>
<dbReference type="Gene3D" id="2.120.10.30">
    <property type="entry name" value="TolB, C-terminal domain"/>
    <property type="match status" value="1"/>
</dbReference>
<dbReference type="InterPro" id="IPR052998">
    <property type="entry name" value="Hetero-Diels-Alderase-like"/>
</dbReference>